<gene>
    <name evidence="1" type="ORF">FH972_010167</name>
</gene>
<protein>
    <submittedName>
        <fullName evidence="1">Uncharacterized protein</fullName>
    </submittedName>
</protein>
<sequence>MGCLSCSASSYVFMLPQHYILKRWTRNDKDEAILDAQACGETQGNSQKSKKLQYNILYHEAIKCADEGIASDHSFKVALREALREARIKIADAKKNAISETKLETMASTNYQDENTTIASQVDSSSALVTSLEHQKTKTRESLRESNILALEQSSSRAQPCTNCKYPGHGSNSCSWMKDEGFRPGHFHELRKVEEPCWKQRSLVPQFFKICILSDSLSETAMLMPR</sequence>
<accession>A0A660KTK1</accession>
<reference evidence="1 2" key="1">
    <citation type="submission" date="2019-06" db="EMBL/GenBank/DDBJ databases">
        <title>A chromosomal-level reference genome of Carpinus fangiana (Coryloideae, Betulaceae).</title>
        <authorList>
            <person name="Yang X."/>
            <person name="Wang Z."/>
            <person name="Zhang L."/>
            <person name="Hao G."/>
            <person name="Liu J."/>
            <person name="Yang Y."/>
        </authorList>
    </citation>
    <scope>NUCLEOTIDE SEQUENCE [LARGE SCALE GENOMIC DNA]</scope>
    <source>
        <strain evidence="1">Cfa_2016G</strain>
        <tissue evidence="1">Leaf</tissue>
    </source>
</reference>
<organism evidence="1 2">
    <name type="scientific">Carpinus fangiana</name>
    <dbReference type="NCBI Taxonomy" id="176857"/>
    <lineage>
        <taxon>Eukaryota</taxon>
        <taxon>Viridiplantae</taxon>
        <taxon>Streptophyta</taxon>
        <taxon>Embryophyta</taxon>
        <taxon>Tracheophyta</taxon>
        <taxon>Spermatophyta</taxon>
        <taxon>Magnoliopsida</taxon>
        <taxon>eudicotyledons</taxon>
        <taxon>Gunneridae</taxon>
        <taxon>Pentapetalae</taxon>
        <taxon>rosids</taxon>
        <taxon>fabids</taxon>
        <taxon>Fagales</taxon>
        <taxon>Betulaceae</taxon>
        <taxon>Carpinus</taxon>
    </lineage>
</organism>
<evidence type="ECO:0000313" key="2">
    <source>
        <dbReference type="Proteomes" id="UP000327013"/>
    </source>
</evidence>
<proteinExistence type="predicted"/>
<dbReference type="EMBL" id="CM017324">
    <property type="protein sequence ID" value="KAE8037589.1"/>
    <property type="molecule type" value="Genomic_DNA"/>
</dbReference>
<evidence type="ECO:0000313" key="1">
    <source>
        <dbReference type="EMBL" id="KAE8037589.1"/>
    </source>
</evidence>
<name>A0A660KTK1_9ROSI</name>
<keyword evidence="2" id="KW-1185">Reference proteome</keyword>
<dbReference type="OrthoDB" id="1927586at2759"/>
<dbReference type="AlphaFoldDB" id="A0A660KTK1"/>
<dbReference type="Proteomes" id="UP000327013">
    <property type="component" value="Chromosome 4"/>
</dbReference>